<dbReference type="AlphaFoldDB" id="A0A0M3IHN1"/>
<organism evidence="1 2">
    <name type="scientific">Ascaris lumbricoides</name>
    <name type="common">Giant roundworm</name>
    <dbReference type="NCBI Taxonomy" id="6252"/>
    <lineage>
        <taxon>Eukaryota</taxon>
        <taxon>Metazoa</taxon>
        <taxon>Ecdysozoa</taxon>
        <taxon>Nematoda</taxon>
        <taxon>Chromadorea</taxon>
        <taxon>Rhabditida</taxon>
        <taxon>Spirurina</taxon>
        <taxon>Ascaridomorpha</taxon>
        <taxon>Ascaridoidea</taxon>
        <taxon>Ascarididae</taxon>
        <taxon>Ascaris</taxon>
    </lineage>
</organism>
<name>A0A0M3IHN1_ASCLU</name>
<sequence>MHADEIIDYMHDPRNSPVDHDGLQLASLSIKAFLCQVLVDMPFSVSRSGPFAMHADEIIDYMHDPRNSPVDHDGLQPASQSIEAVLHQVLVDMRFSVSR</sequence>
<evidence type="ECO:0000313" key="2">
    <source>
        <dbReference type="WBParaSite" id="ALUE_0001794001-mRNA-1"/>
    </source>
</evidence>
<dbReference type="WBParaSite" id="ALUE_0001794001-mRNA-1">
    <property type="protein sequence ID" value="ALUE_0001794001-mRNA-1"/>
    <property type="gene ID" value="ALUE_0001794001"/>
</dbReference>
<reference evidence="2" key="1">
    <citation type="submission" date="2017-02" db="UniProtKB">
        <authorList>
            <consortium name="WormBaseParasite"/>
        </authorList>
    </citation>
    <scope>IDENTIFICATION</scope>
</reference>
<evidence type="ECO:0000313" key="1">
    <source>
        <dbReference type="Proteomes" id="UP000036681"/>
    </source>
</evidence>
<protein>
    <submittedName>
        <fullName evidence="2">Carrier domain-containing protein</fullName>
    </submittedName>
</protein>
<dbReference type="Proteomes" id="UP000036681">
    <property type="component" value="Unplaced"/>
</dbReference>
<keyword evidence="1" id="KW-1185">Reference proteome</keyword>
<accession>A0A0M3IHN1</accession>
<proteinExistence type="predicted"/>